<evidence type="ECO:0000313" key="2">
    <source>
        <dbReference type="Proteomes" id="UP000638313"/>
    </source>
</evidence>
<evidence type="ECO:0008006" key="3">
    <source>
        <dbReference type="Google" id="ProtNLM"/>
    </source>
</evidence>
<dbReference type="AlphaFoldDB" id="A0A919B636"/>
<name>A0A919B636_9ACTN</name>
<proteinExistence type="predicted"/>
<accession>A0A919B636</accession>
<keyword evidence="2" id="KW-1185">Reference proteome</keyword>
<reference evidence="1" key="1">
    <citation type="journal article" date="2014" name="Int. J. Syst. Evol. Microbiol.">
        <title>Complete genome sequence of Corynebacterium casei LMG S-19264T (=DSM 44701T), isolated from a smear-ripened cheese.</title>
        <authorList>
            <consortium name="US DOE Joint Genome Institute (JGI-PGF)"/>
            <person name="Walter F."/>
            <person name="Albersmeier A."/>
            <person name="Kalinowski J."/>
            <person name="Ruckert C."/>
        </authorList>
    </citation>
    <scope>NUCLEOTIDE SEQUENCE</scope>
    <source>
        <strain evidence="1">JCM 4059</strain>
    </source>
</reference>
<reference evidence="1" key="2">
    <citation type="submission" date="2020-09" db="EMBL/GenBank/DDBJ databases">
        <authorList>
            <person name="Sun Q."/>
            <person name="Ohkuma M."/>
        </authorList>
    </citation>
    <scope>NUCLEOTIDE SEQUENCE</scope>
    <source>
        <strain evidence="1">JCM 4059</strain>
    </source>
</reference>
<organism evidence="1 2">
    <name type="scientific">Streptomyces mashuensis</name>
    <dbReference type="NCBI Taxonomy" id="33904"/>
    <lineage>
        <taxon>Bacteria</taxon>
        <taxon>Bacillati</taxon>
        <taxon>Actinomycetota</taxon>
        <taxon>Actinomycetes</taxon>
        <taxon>Kitasatosporales</taxon>
        <taxon>Streptomycetaceae</taxon>
        <taxon>Streptomyces</taxon>
    </lineage>
</organism>
<sequence length="444" mass="48810">MTVTPWDGFGYGPWEGTTVVPQLPPDEETRAAGDLPRTLLPVAGDGVVQHPAFDPALKHYAKAMRLSEPRFADTAAGHAWTAARRRAMDHVLAAIAASPWAGHLVLRGSVLLAAWFGDAAREPGDLDFVVVPDTWDLRDDRTDALLDDIARAAEDLSRQDGPVLIDAAGAASDEIWTYERVPGRRLVLPWTVPGEDLPSGTVQLDFVFNERLPQPGIPTALPRPQGGEPLRLLAATPELSLAWKLLWLASDTYPEGKDLYDAVLLAEHADLPYDLLHQVFVAADEWYAGFDLPLGHILGEAAGADWPEFRKDHPHVPGTCMDWLLRLARALAPVFAPDGNTTYERLATAYAYLTDQLREPYEQGGLAAVEEWLGQRTVITLEALVSVRELLGRDTHDLDATAALLAGFRRRPRWGQEEGEPVFQPWYGDPQAIATWLRAADETG</sequence>
<comment type="caution">
    <text evidence="1">The sequence shown here is derived from an EMBL/GenBank/DDBJ whole genome shotgun (WGS) entry which is preliminary data.</text>
</comment>
<protein>
    <recommendedName>
        <fullName evidence="3">Nucleotidyltransferase AbiEii toxin of type IV toxin-antitoxin system</fullName>
    </recommendedName>
</protein>
<gene>
    <name evidence="1" type="ORF">GCM10010218_49450</name>
</gene>
<evidence type="ECO:0000313" key="1">
    <source>
        <dbReference type="EMBL" id="GHF61931.1"/>
    </source>
</evidence>
<dbReference type="EMBL" id="BNBD01000011">
    <property type="protein sequence ID" value="GHF61931.1"/>
    <property type="molecule type" value="Genomic_DNA"/>
</dbReference>
<dbReference type="InterPro" id="IPR014942">
    <property type="entry name" value="AbiEii"/>
</dbReference>
<dbReference type="Proteomes" id="UP000638313">
    <property type="component" value="Unassembled WGS sequence"/>
</dbReference>
<dbReference type="RefSeq" id="WP_190131881.1">
    <property type="nucleotide sequence ID" value="NZ_BNBD01000011.1"/>
</dbReference>
<dbReference type="Pfam" id="PF08843">
    <property type="entry name" value="AbiEii"/>
    <property type="match status" value="1"/>
</dbReference>